<dbReference type="AlphaFoldDB" id="A0A1T6LJI5"/>
<name>A0A1T6LJI5_9MYCO</name>
<evidence type="ECO:0000313" key="2">
    <source>
        <dbReference type="Proteomes" id="UP000190366"/>
    </source>
</evidence>
<gene>
    <name evidence="1" type="ORF">SAMEA2275630_01992</name>
</gene>
<sequence>MFFVEPLGRRPSVTVAQHIGVPPWPPASITRMRAWTVIPAVTVLGLGFAAPAAAAPATVKYSLSAIGIGNADFTVQFQDGGQLREESGHTFAGYYWERTVKLDGAPPILRVTPAGPPSVFRMSCHITVNDGIPVTNGLLFRAGDYTPQDC</sequence>
<organism evidence="1 2">
    <name type="scientific">Mycobacteroides abscessus subsp. massiliense</name>
    <dbReference type="NCBI Taxonomy" id="1962118"/>
    <lineage>
        <taxon>Bacteria</taxon>
        <taxon>Bacillati</taxon>
        <taxon>Actinomycetota</taxon>
        <taxon>Actinomycetes</taxon>
        <taxon>Mycobacteriales</taxon>
        <taxon>Mycobacteriaceae</taxon>
        <taxon>Mycobacteroides</taxon>
        <taxon>Mycobacteroides abscessus</taxon>
    </lineage>
</organism>
<evidence type="ECO:0000313" key="1">
    <source>
        <dbReference type="EMBL" id="SKY66686.1"/>
    </source>
</evidence>
<comment type="caution">
    <text evidence="1">The sequence shown here is derived from an EMBL/GenBank/DDBJ whole genome shotgun (WGS) entry which is preliminary data.</text>
</comment>
<reference evidence="1 2" key="1">
    <citation type="submission" date="2016-11" db="EMBL/GenBank/DDBJ databases">
        <authorList>
            <consortium name="Pathogen Informatics"/>
        </authorList>
    </citation>
    <scope>NUCLEOTIDE SEQUENCE [LARGE SCALE GENOMIC DNA]</scope>
    <source>
        <strain evidence="1 2">1168</strain>
    </source>
</reference>
<proteinExistence type="predicted"/>
<dbReference type="Proteomes" id="UP000190366">
    <property type="component" value="Unassembled WGS sequence"/>
</dbReference>
<accession>A0A1T6LJI5</accession>
<dbReference type="EMBL" id="FVQL01000001">
    <property type="protein sequence ID" value="SKY66686.1"/>
    <property type="molecule type" value="Genomic_DNA"/>
</dbReference>
<protein>
    <submittedName>
        <fullName evidence="1">Uncharacterized protein</fullName>
    </submittedName>
</protein>